<dbReference type="Gene3D" id="3.40.50.1820">
    <property type="entry name" value="alpha/beta hydrolase"/>
    <property type="match status" value="1"/>
</dbReference>
<dbReference type="PANTHER" id="PTHR11005">
    <property type="entry name" value="LYSOSOMAL ACID LIPASE-RELATED"/>
    <property type="match status" value="1"/>
</dbReference>
<keyword evidence="2 9" id="KW-0732">Signal</keyword>
<dbReference type="GO" id="GO:0016788">
    <property type="term" value="F:hydrolase activity, acting on ester bonds"/>
    <property type="evidence" value="ECO:0007669"/>
    <property type="project" value="InterPro"/>
</dbReference>
<name>A0AAV1L0T4_9NEOP</name>
<feature type="active site" description="Nucleophile" evidence="8">
    <location>
        <position position="173"/>
    </location>
</feature>
<comment type="caution">
    <text evidence="11">The sequence shown here is derived from an EMBL/GenBank/DDBJ whole genome shotgun (WGS) entry which is preliminary data.</text>
</comment>
<evidence type="ECO:0000256" key="3">
    <source>
        <dbReference type="ARBA" id="ARBA00022801"/>
    </source>
</evidence>
<organism evidence="11 12">
    <name type="scientific">Parnassius mnemosyne</name>
    <name type="common">clouded apollo</name>
    <dbReference type="NCBI Taxonomy" id="213953"/>
    <lineage>
        <taxon>Eukaryota</taxon>
        <taxon>Metazoa</taxon>
        <taxon>Ecdysozoa</taxon>
        <taxon>Arthropoda</taxon>
        <taxon>Hexapoda</taxon>
        <taxon>Insecta</taxon>
        <taxon>Pterygota</taxon>
        <taxon>Neoptera</taxon>
        <taxon>Endopterygota</taxon>
        <taxon>Lepidoptera</taxon>
        <taxon>Glossata</taxon>
        <taxon>Ditrysia</taxon>
        <taxon>Papilionoidea</taxon>
        <taxon>Papilionidae</taxon>
        <taxon>Parnassiinae</taxon>
        <taxon>Parnassini</taxon>
        <taxon>Parnassius</taxon>
        <taxon>Driopa</taxon>
    </lineage>
</organism>
<keyword evidence="12" id="KW-1185">Reference proteome</keyword>
<evidence type="ECO:0000256" key="2">
    <source>
        <dbReference type="ARBA" id="ARBA00022729"/>
    </source>
</evidence>
<evidence type="ECO:0000256" key="9">
    <source>
        <dbReference type="SAM" id="SignalP"/>
    </source>
</evidence>
<feature type="signal peptide" evidence="9">
    <location>
        <begin position="1"/>
        <end position="22"/>
    </location>
</feature>
<evidence type="ECO:0000256" key="7">
    <source>
        <dbReference type="PIRNR" id="PIRNR000862"/>
    </source>
</evidence>
<sequence length="403" mass="45836">MSAIKLRYILLLCSIFIFVGDAQMLRKEAYDTVPELITAAGYPVERHRATTPDGYVLQMHRIPSGRRTARRSGPSRKGKKAVLLIHGLLGSSGDFVIMGPDRSLGYILADAGYDVWIGNLRGNYHTTHQNLTRSDPNFWEYSFHEHGKYDVPAQIDKVLSVTGNSKLLYIGYSMGSTSFFTMMSQRPEYNDKIVAFIGLAPAVYLNQLKPMVDTILKDLNLVNTVRSQGMLSLAFKPELIDFVVNTMCQVRQQEGELCMRMVFPFVGEDYEQIDWDMMMSVIAVRIQPASWRQLEHFGKIAMTGVFTSWEDGVFGAVKPYNLSNVKVPVTLLYGENDQMTEKSQIMRLAKELRNTGMLEEVRPGCNWPKFNHLDFVYAKDLGNLLNRPLVKHVDKMFNKYGSR</sequence>
<keyword evidence="5" id="KW-0443">Lipid metabolism</keyword>
<keyword evidence="3 7" id="KW-0378">Hydrolase</keyword>
<evidence type="ECO:0000256" key="5">
    <source>
        <dbReference type="ARBA" id="ARBA00023098"/>
    </source>
</evidence>
<evidence type="ECO:0000256" key="1">
    <source>
        <dbReference type="ARBA" id="ARBA00010701"/>
    </source>
</evidence>
<feature type="chain" id="PRO_5043740660" description="Lipase" evidence="9">
    <location>
        <begin position="23"/>
        <end position="403"/>
    </location>
</feature>
<protein>
    <recommendedName>
        <fullName evidence="7">Lipase</fullName>
    </recommendedName>
</protein>
<keyword evidence="6" id="KW-0325">Glycoprotein</keyword>
<evidence type="ECO:0000313" key="11">
    <source>
        <dbReference type="EMBL" id="CAK1588876.1"/>
    </source>
</evidence>
<dbReference type="InterPro" id="IPR006693">
    <property type="entry name" value="AB_hydrolase_lipase"/>
</dbReference>
<accession>A0AAV1L0T4</accession>
<evidence type="ECO:0000256" key="4">
    <source>
        <dbReference type="ARBA" id="ARBA00022963"/>
    </source>
</evidence>
<dbReference type="FunFam" id="3.40.50.1820:FF:000057">
    <property type="entry name" value="Lipase"/>
    <property type="match status" value="1"/>
</dbReference>
<keyword evidence="4 7" id="KW-0442">Lipid degradation</keyword>
<dbReference type="PIRSF" id="PIRSF000862">
    <property type="entry name" value="Steryl_ester_lip"/>
    <property type="match status" value="1"/>
</dbReference>
<comment type="similarity">
    <text evidence="1 7">Belongs to the AB hydrolase superfamily. Lipase family.</text>
</comment>
<dbReference type="Proteomes" id="UP001314205">
    <property type="component" value="Unassembled WGS sequence"/>
</dbReference>
<evidence type="ECO:0000256" key="6">
    <source>
        <dbReference type="ARBA" id="ARBA00023180"/>
    </source>
</evidence>
<feature type="domain" description="Partial AB-hydrolase lipase" evidence="10">
    <location>
        <begin position="33"/>
        <end position="98"/>
    </location>
</feature>
<dbReference type="GO" id="GO:0016042">
    <property type="term" value="P:lipid catabolic process"/>
    <property type="evidence" value="ECO:0007669"/>
    <property type="project" value="UniProtKB-KW"/>
</dbReference>
<dbReference type="Pfam" id="PF04083">
    <property type="entry name" value="Abhydro_lipase"/>
    <property type="match status" value="1"/>
</dbReference>
<proteinExistence type="inferred from homology"/>
<dbReference type="AlphaFoldDB" id="A0AAV1L0T4"/>
<dbReference type="EMBL" id="CAVLGL010000083">
    <property type="protein sequence ID" value="CAK1588876.1"/>
    <property type="molecule type" value="Genomic_DNA"/>
</dbReference>
<reference evidence="11 12" key="1">
    <citation type="submission" date="2023-11" db="EMBL/GenBank/DDBJ databases">
        <authorList>
            <person name="Hedman E."/>
            <person name="Englund M."/>
            <person name="Stromberg M."/>
            <person name="Nyberg Akerstrom W."/>
            <person name="Nylinder S."/>
            <person name="Jareborg N."/>
            <person name="Kallberg Y."/>
            <person name="Kronander E."/>
        </authorList>
    </citation>
    <scope>NUCLEOTIDE SEQUENCE [LARGE SCALE GENOMIC DNA]</scope>
</reference>
<feature type="active site" description="Charge relay system" evidence="8">
    <location>
        <position position="337"/>
    </location>
</feature>
<gene>
    <name evidence="11" type="ORF">PARMNEM_LOCUS9459</name>
</gene>
<evidence type="ECO:0000259" key="10">
    <source>
        <dbReference type="Pfam" id="PF04083"/>
    </source>
</evidence>
<evidence type="ECO:0000313" key="12">
    <source>
        <dbReference type="Proteomes" id="UP001314205"/>
    </source>
</evidence>
<dbReference type="InterPro" id="IPR029058">
    <property type="entry name" value="AB_hydrolase_fold"/>
</dbReference>
<dbReference type="InterPro" id="IPR025483">
    <property type="entry name" value="Lipase_euk"/>
</dbReference>
<dbReference type="SUPFAM" id="SSF53474">
    <property type="entry name" value="alpha/beta-Hydrolases"/>
    <property type="match status" value="1"/>
</dbReference>
<evidence type="ECO:0000256" key="8">
    <source>
        <dbReference type="PIRSR" id="PIRSR000862-1"/>
    </source>
</evidence>
<feature type="active site" description="Charge relay system" evidence="8">
    <location>
        <position position="372"/>
    </location>
</feature>